<protein>
    <submittedName>
        <fullName evidence="6">FAD dependent oxidoreductase TIGR03364</fullName>
    </submittedName>
    <submittedName>
        <fullName evidence="7">TIGR03364 family FAD-dependent oxidoreductase</fullName>
    </submittedName>
</protein>
<accession>A0A4Y8AB47</accession>
<reference evidence="7" key="2">
    <citation type="submission" date="2019-03" db="EMBL/GenBank/DDBJ databases">
        <authorList>
            <person name="Yan Y.-Q."/>
            <person name="Du Z.-J."/>
        </authorList>
    </citation>
    <scope>NUCLEOTIDE SEQUENCE</scope>
    <source>
        <strain evidence="7">PP-F2FG21</strain>
    </source>
</reference>
<evidence type="ECO:0000313" key="9">
    <source>
        <dbReference type="Proteomes" id="UP000583101"/>
    </source>
</evidence>
<dbReference type="AlphaFoldDB" id="A0A4Y8AB47"/>
<dbReference type="GO" id="GO:0016491">
    <property type="term" value="F:oxidoreductase activity"/>
    <property type="evidence" value="ECO:0007669"/>
    <property type="project" value="UniProtKB-KW"/>
</dbReference>
<dbReference type="SUPFAM" id="SSF51905">
    <property type="entry name" value="FAD/NAD(P)-binding domain"/>
    <property type="match status" value="1"/>
</dbReference>
<reference evidence="6 9" key="3">
    <citation type="submission" date="2020-08" db="EMBL/GenBank/DDBJ databases">
        <title>Genomic Encyclopedia of Type Strains, Phase IV (KMG-IV): sequencing the most valuable type-strain genomes for metagenomic binning, comparative biology and taxonomic classification.</title>
        <authorList>
            <person name="Goeker M."/>
        </authorList>
    </citation>
    <scope>NUCLEOTIDE SEQUENCE [LARGE SCALE GENOMIC DNA]</scope>
    <source>
        <strain evidence="6 9">DSM 100995</strain>
    </source>
</reference>
<dbReference type="InterPro" id="IPR006076">
    <property type="entry name" value="FAD-dep_OxRdtase"/>
</dbReference>
<proteinExistence type="inferred from homology"/>
<dbReference type="EMBL" id="SNQG01000004">
    <property type="protein sequence ID" value="TEW65753.1"/>
    <property type="molecule type" value="Genomic_DNA"/>
</dbReference>
<dbReference type="Gene3D" id="3.50.50.60">
    <property type="entry name" value="FAD/NAD(P)-binding domain"/>
    <property type="match status" value="1"/>
</dbReference>
<organism evidence="7 8">
    <name type="scientific">Mucilaginibacter phyllosphaerae</name>
    <dbReference type="NCBI Taxonomy" id="1812349"/>
    <lineage>
        <taxon>Bacteria</taxon>
        <taxon>Pseudomonadati</taxon>
        <taxon>Bacteroidota</taxon>
        <taxon>Sphingobacteriia</taxon>
        <taxon>Sphingobacteriales</taxon>
        <taxon>Sphingobacteriaceae</taxon>
        <taxon>Mucilaginibacter</taxon>
    </lineage>
</organism>
<dbReference type="RefSeq" id="WP_134336622.1">
    <property type="nucleotide sequence ID" value="NZ_BMCZ01000002.1"/>
</dbReference>
<evidence type="ECO:0000256" key="1">
    <source>
        <dbReference type="ARBA" id="ARBA00001974"/>
    </source>
</evidence>
<dbReference type="OrthoDB" id="9799943at2"/>
<comment type="similarity">
    <text evidence="2">Belongs to the DadA oxidoreductase family.</text>
</comment>
<dbReference type="Proteomes" id="UP000583101">
    <property type="component" value="Unassembled WGS sequence"/>
</dbReference>
<dbReference type="EMBL" id="JACIEG010000003">
    <property type="protein sequence ID" value="MBB3969466.1"/>
    <property type="molecule type" value="Genomic_DNA"/>
</dbReference>
<dbReference type="NCBIfam" id="TIGR03364">
    <property type="entry name" value="HpnW_proposed"/>
    <property type="match status" value="1"/>
</dbReference>
<evidence type="ECO:0000259" key="5">
    <source>
        <dbReference type="Pfam" id="PF01266"/>
    </source>
</evidence>
<keyword evidence="9" id="KW-1185">Reference proteome</keyword>
<evidence type="ECO:0000256" key="2">
    <source>
        <dbReference type="ARBA" id="ARBA00009410"/>
    </source>
</evidence>
<dbReference type="PANTHER" id="PTHR13847:SF286">
    <property type="entry name" value="D-AMINO ACID DEHYDROGENASE"/>
    <property type="match status" value="1"/>
</dbReference>
<evidence type="ECO:0000256" key="4">
    <source>
        <dbReference type="ARBA" id="ARBA00023002"/>
    </source>
</evidence>
<name>A0A4Y8AB47_9SPHI</name>
<dbReference type="InterPro" id="IPR017741">
    <property type="entry name" value="FAD-dependent_OxRdtase_HpnW"/>
</dbReference>
<sequence length="388" mass="42813">MSKPSAIVIGAGIVGLATARALATRGYQVTVFERNERAVGASIRNFGMVWPIGQPTGPLFERAMLSRSIWKETCVKGGIWHDEVGSLHLAYYDDELHVMEQYAAINAPHRDCALLTPAQTLQKAPGANPNGLKGALWSGTEMIVEARQAIGAVARYLAEHHGVKFYWNTAISQVERSTVTSGNKKYHADQIFICSGIEFETLYPELFASFNITKCKLQMLRVAAQPDNWRIGPALCGSLSMIHYPGFQSAPALADLRKRYEEQYADHLKWGIHVMAAQNNTGEITIGDSHEYGLVHDPFDKDFINQMILKYLQTFTSFKDTRVIQTWNGIYAKMTTGQTELVADAEPGVTIINGLGGNGMTLSFGLCEQIIAARFNTPDTINNKGHAE</sequence>
<dbReference type="Gene3D" id="3.30.9.10">
    <property type="entry name" value="D-Amino Acid Oxidase, subunit A, domain 2"/>
    <property type="match status" value="1"/>
</dbReference>
<reference evidence="7 8" key="1">
    <citation type="journal article" date="2016" name="Int. J. Syst. Evol. Microbiol.">
        <title>Proposal of Mucilaginibacter phyllosphaerae sp. nov. isolated from the phyllosphere of Galium album.</title>
        <authorList>
            <person name="Aydogan E.L."/>
            <person name="Busse H.J."/>
            <person name="Moser G."/>
            <person name="Muller C."/>
            <person name="Kampfer P."/>
            <person name="Glaeser S.P."/>
        </authorList>
    </citation>
    <scope>NUCLEOTIDE SEQUENCE [LARGE SCALE GENOMIC DNA]</scope>
    <source>
        <strain evidence="7 8">PP-F2FG21</strain>
    </source>
</reference>
<dbReference type="GO" id="GO:0005737">
    <property type="term" value="C:cytoplasm"/>
    <property type="evidence" value="ECO:0007669"/>
    <property type="project" value="TreeGrafter"/>
</dbReference>
<feature type="domain" description="FAD dependent oxidoreductase" evidence="5">
    <location>
        <begin position="6"/>
        <end position="369"/>
    </location>
</feature>
<keyword evidence="3" id="KW-0285">Flavoprotein</keyword>
<comment type="caution">
    <text evidence="7">The sequence shown here is derived from an EMBL/GenBank/DDBJ whole genome shotgun (WGS) entry which is preliminary data.</text>
</comment>
<comment type="cofactor">
    <cofactor evidence="1">
        <name>FAD</name>
        <dbReference type="ChEBI" id="CHEBI:57692"/>
    </cofactor>
</comment>
<evidence type="ECO:0000313" key="7">
    <source>
        <dbReference type="EMBL" id="TEW65753.1"/>
    </source>
</evidence>
<evidence type="ECO:0000256" key="3">
    <source>
        <dbReference type="ARBA" id="ARBA00022630"/>
    </source>
</evidence>
<dbReference type="Proteomes" id="UP000297248">
    <property type="component" value="Unassembled WGS sequence"/>
</dbReference>
<keyword evidence="4" id="KW-0560">Oxidoreductase</keyword>
<dbReference type="Pfam" id="PF01266">
    <property type="entry name" value="DAO"/>
    <property type="match status" value="1"/>
</dbReference>
<evidence type="ECO:0000313" key="8">
    <source>
        <dbReference type="Proteomes" id="UP000297248"/>
    </source>
</evidence>
<evidence type="ECO:0000313" key="6">
    <source>
        <dbReference type="EMBL" id="MBB3969466.1"/>
    </source>
</evidence>
<dbReference type="InterPro" id="IPR036188">
    <property type="entry name" value="FAD/NAD-bd_sf"/>
</dbReference>
<dbReference type="PANTHER" id="PTHR13847">
    <property type="entry name" value="SARCOSINE DEHYDROGENASE-RELATED"/>
    <property type="match status" value="1"/>
</dbReference>
<gene>
    <name evidence="7" type="ORF">E2R65_11460</name>
    <name evidence="6" type="ORF">GGR35_002069</name>
</gene>